<feature type="signal peptide" evidence="1">
    <location>
        <begin position="1"/>
        <end position="19"/>
    </location>
</feature>
<organism evidence="3 4">
    <name type="scientific">Pleomassaria siparia CBS 279.74</name>
    <dbReference type="NCBI Taxonomy" id="1314801"/>
    <lineage>
        <taxon>Eukaryota</taxon>
        <taxon>Fungi</taxon>
        <taxon>Dikarya</taxon>
        <taxon>Ascomycota</taxon>
        <taxon>Pezizomycotina</taxon>
        <taxon>Dothideomycetes</taxon>
        <taxon>Pleosporomycetidae</taxon>
        <taxon>Pleosporales</taxon>
        <taxon>Pleomassariaceae</taxon>
        <taxon>Pleomassaria</taxon>
    </lineage>
</organism>
<dbReference type="AlphaFoldDB" id="A0A6G1K4D4"/>
<dbReference type="InterPro" id="IPR018807">
    <property type="entry name" value="YJL171C/Tos1_N"/>
</dbReference>
<proteinExistence type="predicted"/>
<gene>
    <name evidence="3" type="ORF">K504DRAFT_40775</name>
</gene>
<dbReference type="EMBL" id="MU005773">
    <property type="protein sequence ID" value="KAF2707668.1"/>
    <property type="molecule type" value="Genomic_DNA"/>
</dbReference>
<evidence type="ECO:0000313" key="4">
    <source>
        <dbReference type="Proteomes" id="UP000799428"/>
    </source>
</evidence>
<dbReference type="Proteomes" id="UP000799428">
    <property type="component" value="Unassembled WGS sequence"/>
</dbReference>
<accession>A0A6G1K4D4</accession>
<reference evidence="3" key="1">
    <citation type="journal article" date="2020" name="Stud. Mycol.">
        <title>101 Dothideomycetes genomes: a test case for predicting lifestyles and emergence of pathogens.</title>
        <authorList>
            <person name="Haridas S."/>
            <person name="Albert R."/>
            <person name="Binder M."/>
            <person name="Bloem J."/>
            <person name="Labutti K."/>
            <person name="Salamov A."/>
            <person name="Andreopoulos B."/>
            <person name="Baker S."/>
            <person name="Barry K."/>
            <person name="Bills G."/>
            <person name="Bluhm B."/>
            <person name="Cannon C."/>
            <person name="Castanera R."/>
            <person name="Culley D."/>
            <person name="Daum C."/>
            <person name="Ezra D."/>
            <person name="Gonzalez J."/>
            <person name="Henrissat B."/>
            <person name="Kuo A."/>
            <person name="Liang C."/>
            <person name="Lipzen A."/>
            <person name="Lutzoni F."/>
            <person name="Magnuson J."/>
            <person name="Mondo S."/>
            <person name="Nolan M."/>
            <person name="Ohm R."/>
            <person name="Pangilinan J."/>
            <person name="Park H.-J."/>
            <person name="Ramirez L."/>
            <person name="Alfaro M."/>
            <person name="Sun H."/>
            <person name="Tritt A."/>
            <person name="Yoshinaga Y."/>
            <person name="Zwiers L.-H."/>
            <person name="Turgeon B."/>
            <person name="Goodwin S."/>
            <person name="Spatafora J."/>
            <person name="Crous P."/>
            <person name="Grigoriev I."/>
        </authorList>
    </citation>
    <scope>NUCLEOTIDE SEQUENCE</scope>
    <source>
        <strain evidence="3">CBS 279.74</strain>
    </source>
</reference>
<keyword evidence="4" id="KW-1185">Reference proteome</keyword>
<name>A0A6G1K4D4_9PLEO</name>
<dbReference type="OrthoDB" id="118256at2759"/>
<feature type="chain" id="PRO_5026066976" description="Cell wall protein YJL171C/Tos1 N-terminal domain-containing protein" evidence="1">
    <location>
        <begin position="20"/>
        <end position="98"/>
    </location>
</feature>
<feature type="domain" description="Cell wall protein YJL171C/Tos1 N-terminal" evidence="2">
    <location>
        <begin position="45"/>
        <end position="90"/>
    </location>
</feature>
<evidence type="ECO:0000313" key="3">
    <source>
        <dbReference type="EMBL" id="KAF2707668.1"/>
    </source>
</evidence>
<evidence type="ECO:0000259" key="2">
    <source>
        <dbReference type="Pfam" id="PF10290"/>
    </source>
</evidence>
<evidence type="ECO:0000256" key="1">
    <source>
        <dbReference type="SAM" id="SignalP"/>
    </source>
</evidence>
<keyword evidence="1" id="KW-0732">Signal</keyword>
<dbReference type="Pfam" id="PF10290">
    <property type="entry name" value="YJL171C_Tos1_N"/>
    <property type="match status" value="1"/>
</dbReference>
<protein>
    <recommendedName>
        <fullName evidence="2">Cell wall protein YJL171C/Tos1 N-terminal domain-containing protein</fullName>
    </recommendedName>
</protein>
<sequence length="98" mass="10774">MQYFIAAAVAVFSIPLALGETSGRLCRGTSAYSDDGNWYCSEVQTITYHNISQWGYYNRTTRVDPDTGICTHETISYSGRGSLTPFFGEVLQACHGSC</sequence>